<feature type="region of interest" description="Disordered" evidence="1">
    <location>
        <begin position="65"/>
        <end position="97"/>
    </location>
</feature>
<protein>
    <submittedName>
        <fullName evidence="2">Uncharacterized protein</fullName>
    </submittedName>
</protein>
<comment type="caution">
    <text evidence="2">The sequence shown here is derived from an EMBL/GenBank/DDBJ whole genome shotgun (WGS) entry which is preliminary data.</text>
</comment>
<evidence type="ECO:0000313" key="2">
    <source>
        <dbReference type="EMBL" id="EKC51974.1"/>
    </source>
</evidence>
<feature type="non-terminal residue" evidence="2">
    <location>
        <position position="1"/>
    </location>
</feature>
<evidence type="ECO:0000256" key="1">
    <source>
        <dbReference type="SAM" id="MobiDB-lite"/>
    </source>
</evidence>
<gene>
    <name evidence="2" type="ORF">OBE_13331</name>
</gene>
<dbReference type="EMBL" id="AJWZ01009206">
    <property type="protein sequence ID" value="EKC51974.1"/>
    <property type="molecule type" value="Genomic_DNA"/>
</dbReference>
<name>K1S996_9ZZZZ</name>
<proteinExistence type="predicted"/>
<reference evidence="2" key="1">
    <citation type="journal article" date="2013" name="Environ. Microbiol.">
        <title>Microbiota from the distal guts of lean and obese adolescents exhibit partial functional redundancy besides clear differences in community structure.</title>
        <authorList>
            <person name="Ferrer M."/>
            <person name="Ruiz A."/>
            <person name="Lanza F."/>
            <person name="Haange S.B."/>
            <person name="Oberbach A."/>
            <person name="Till H."/>
            <person name="Bargiela R."/>
            <person name="Campoy C."/>
            <person name="Segura M.T."/>
            <person name="Richter M."/>
            <person name="von Bergen M."/>
            <person name="Seifert J."/>
            <person name="Suarez A."/>
        </authorList>
    </citation>
    <scope>NUCLEOTIDE SEQUENCE</scope>
</reference>
<organism evidence="2">
    <name type="scientific">human gut metagenome</name>
    <dbReference type="NCBI Taxonomy" id="408170"/>
    <lineage>
        <taxon>unclassified sequences</taxon>
        <taxon>metagenomes</taxon>
        <taxon>organismal metagenomes</taxon>
    </lineage>
</organism>
<accession>K1S996</accession>
<dbReference type="AlphaFoldDB" id="K1S996"/>
<sequence length="139" mass="15822">RFGDYEQYAELQDYTVSLATLFGVAPSPQMIMALYKCGCLYAMIYGRQAKSTLDDLRSSQISPHYVTNVDKPKPFMPSERTKTSSYVTPPETKEKEGGELLYSKLRSMMLDADSAEELEQEIEQFCTQLYNKYGDKSGH</sequence>